<evidence type="ECO:0000313" key="4">
    <source>
        <dbReference type="EMBL" id="KAL0265019.1"/>
    </source>
</evidence>
<keyword evidence="3" id="KW-0560">Oxidoreductase</keyword>
<dbReference type="PANTHER" id="PTHR43669">
    <property type="entry name" value="5-KETO-D-GLUCONATE 5-REDUCTASE"/>
    <property type="match status" value="1"/>
</dbReference>
<gene>
    <name evidence="4" type="ORF">SLS55_000976</name>
</gene>
<dbReference type="Pfam" id="PF13561">
    <property type="entry name" value="adh_short_C2"/>
    <property type="match status" value="1"/>
</dbReference>
<name>A0ABR3CVU7_9PEZI</name>
<dbReference type="RefSeq" id="XP_066637759.1">
    <property type="nucleotide sequence ID" value="XM_066772480.1"/>
</dbReference>
<evidence type="ECO:0008006" key="6">
    <source>
        <dbReference type="Google" id="ProtNLM"/>
    </source>
</evidence>
<keyword evidence="5" id="KW-1185">Reference proteome</keyword>
<dbReference type="EMBL" id="JAJVCZ030000001">
    <property type="protein sequence ID" value="KAL0265019.1"/>
    <property type="molecule type" value="Genomic_DNA"/>
</dbReference>
<keyword evidence="2" id="KW-0521">NADP</keyword>
<dbReference type="Proteomes" id="UP001430584">
    <property type="component" value="Unassembled WGS sequence"/>
</dbReference>
<dbReference type="GeneID" id="92005061"/>
<proteinExistence type="inferred from homology"/>
<protein>
    <recommendedName>
        <fullName evidence="6">NAD(P)-binding protein</fullName>
    </recommendedName>
</protein>
<evidence type="ECO:0000256" key="2">
    <source>
        <dbReference type="ARBA" id="ARBA00022857"/>
    </source>
</evidence>
<evidence type="ECO:0000313" key="5">
    <source>
        <dbReference type="Proteomes" id="UP001430584"/>
    </source>
</evidence>
<dbReference type="PRINTS" id="PR00081">
    <property type="entry name" value="GDHRDH"/>
</dbReference>
<dbReference type="PROSITE" id="PS00061">
    <property type="entry name" value="ADH_SHORT"/>
    <property type="match status" value="1"/>
</dbReference>
<dbReference type="InterPro" id="IPR020904">
    <property type="entry name" value="Sc_DH/Rdtase_CS"/>
</dbReference>
<dbReference type="SUPFAM" id="SSF51735">
    <property type="entry name" value="NAD(P)-binding Rossmann-fold domains"/>
    <property type="match status" value="1"/>
</dbReference>
<dbReference type="Gene3D" id="3.40.50.720">
    <property type="entry name" value="NAD(P)-binding Rossmann-like Domain"/>
    <property type="match status" value="1"/>
</dbReference>
<organism evidence="4 5">
    <name type="scientific">Diplodia seriata</name>
    <dbReference type="NCBI Taxonomy" id="420778"/>
    <lineage>
        <taxon>Eukaryota</taxon>
        <taxon>Fungi</taxon>
        <taxon>Dikarya</taxon>
        <taxon>Ascomycota</taxon>
        <taxon>Pezizomycotina</taxon>
        <taxon>Dothideomycetes</taxon>
        <taxon>Dothideomycetes incertae sedis</taxon>
        <taxon>Botryosphaeriales</taxon>
        <taxon>Botryosphaeriaceae</taxon>
        <taxon>Diplodia</taxon>
    </lineage>
</organism>
<dbReference type="CDD" id="cd05233">
    <property type="entry name" value="SDR_c"/>
    <property type="match status" value="1"/>
</dbReference>
<dbReference type="InterPro" id="IPR002347">
    <property type="entry name" value="SDR_fam"/>
</dbReference>
<accession>A0ABR3CVU7</accession>
<dbReference type="PANTHER" id="PTHR43669:SF3">
    <property type="entry name" value="ALCOHOL DEHYDROGENASE, PUTATIVE (AFU_ORTHOLOGUE AFUA_3G03445)-RELATED"/>
    <property type="match status" value="1"/>
</dbReference>
<reference evidence="4 5" key="1">
    <citation type="submission" date="2024-02" db="EMBL/GenBank/DDBJ databases">
        <title>De novo assembly and annotation of 12 fungi associated with fruit tree decline syndrome in Ontario, Canada.</title>
        <authorList>
            <person name="Sulman M."/>
            <person name="Ellouze W."/>
            <person name="Ilyukhin E."/>
        </authorList>
    </citation>
    <scope>NUCLEOTIDE SEQUENCE [LARGE SCALE GENOMIC DNA]</scope>
    <source>
        <strain evidence="4 5">FDS-637</strain>
    </source>
</reference>
<evidence type="ECO:0000256" key="1">
    <source>
        <dbReference type="ARBA" id="ARBA00006484"/>
    </source>
</evidence>
<comment type="similarity">
    <text evidence="1">Belongs to the short-chain dehydrogenases/reductases (SDR) family.</text>
</comment>
<comment type="caution">
    <text evidence="4">The sequence shown here is derived from an EMBL/GenBank/DDBJ whole genome shotgun (WGS) entry which is preliminary data.</text>
</comment>
<dbReference type="InterPro" id="IPR036291">
    <property type="entry name" value="NAD(P)-bd_dom_sf"/>
</dbReference>
<evidence type="ECO:0000256" key="3">
    <source>
        <dbReference type="ARBA" id="ARBA00023002"/>
    </source>
</evidence>
<sequence>MLRAAVPIQDRLLDKVSFITGGGGAIGLSTAIRFIQEGARIALVDVGPEALAAAEERIAAALSSAAQIQDRLLLLQADVTCEADVERCFGEVLRKWGRIDCAFLNVGISYASKCLLDTSEDEYDRIMHINVKSAFLTLKHAATAMKGQTPSGGSIILTSSIAGLRGTPGLSLYSTSKFALRGLCQTAAAELGEYGIRVNTIHPSGVDTPMFRLAWSEEKIEELKKAVPLGRVAEVDDIAGVSQSPSWLYAPFEEYRTRHPNTMLTAAMEATPDVDQSFCLCVNNVVLIFSASPDQHHLDVRKILQMLRDHSMRADMNDSVFDCANSIDAGIKLDQVGEHKVYMVINEGVPSR</sequence>